<feature type="transmembrane region" description="Helical" evidence="1">
    <location>
        <begin position="174"/>
        <end position="192"/>
    </location>
</feature>
<feature type="transmembrane region" description="Helical" evidence="1">
    <location>
        <begin position="42"/>
        <end position="65"/>
    </location>
</feature>
<sequence length="202" mass="22102">MTKTVAVPDINAVFRDQPTAPPVHKGPLGAVAEFYRDPLARVTLLVTSLLLCYVGGAAMFFVHAIHFNEGGPAISPYLHWALDSSFGFIALTPIIAVLLPLTVWLIRGRPRWLFPLVFGLSFAVITIPGPLAHDMFVARGTPIAAFVTHHFGDHSIVMPPPTEYTALAKMTHQFVAGLPVYVVLSIVAYWVIRVSARHRRSG</sequence>
<name>A0A1Y5XX61_KIBAR</name>
<evidence type="ECO:0000313" key="2">
    <source>
        <dbReference type="EMBL" id="SMD20945.1"/>
    </source>
</evidence>
<keyword evidence="3" id="KW-1185">Reference proteome</keyword>
<protein>
    <submittedName>
        <fullName evidence="2">Uncharacterized protein</fullName>
    </submittedName>
</protein>
<evidence type="ECO:0000256" key="1">
    <source>
        <dbReference type="SAM" id="Phobius"/>
    </source>
</evidence>
<evidence type="ECO:0000313" key="3">
    <source>
        <dbReference type="Proteomes" id="UP000192674"/>
    </source>
</evidence>
<gene>
    <name evidence="2" type="ORF">SAMN05661093_06644</name>
</gene>
<dbReference type="RefSeq" id="WP_084430651.1">
    <property type="nucleotide sequence ID" value="NZ_FWXV01000006.1"/>
</dbReference>
<feature type="transmembrane region" description="Helical" evidence="1">
    <location>
        <begin position="85"/>
        <end position="106"/>
    </location>
</feature>
<keyword evidence="1" id="KW-0472">Membrane</keyword>
<dbReference type="AlphaFoldDB" id="A0A1Y5XX61"/>
<feature type="transmembrane region" description="Helical" evidence="1">
    <location>
        <begin position="113"/>
        <end position="132"/>
    </location>
</feature>
<dbReference type="OrthoDB" id="3673195at2"/>
<reference evidence="2 3" key="1">
    <citation type="submission" date="2017-04" db="EMBL/GenBank/DDBJ databases">
        <authorList>
            <person name="Afonso C.L."/>
            <person name="Miller P.J."/>
            <person name="Scott M.A."/>
            <person name="Spackman E."/>
            <person name="Goraichik I."/>
            <person name="Dimitrov K.M."/>
            <person name="Suarez D.L."/>
            <person name="Swayne D.E."/>
        </authorList>
    </citation>
    <scope>NUCLEOTIDE SEQUENCE [LARGE SCALE GENOMIC DNA]</scope>
    <source>
        <strain evidence="2 3">DSM 43828</strain>
    </source>
</reference>
<keyword evidence="1" id="KW-0812">Transmembrane</keyword>
<organism evidence="2 3">
    <name type="scientific">Kibdelosporangium aridum</name>
    <dbReference type="NCBI Taxonomy" id="2030"/>
    <lineage>
        <taxon>Bacteria</taxon>
        <taxon>Bacillati</taxon>
        <taxon>Actinomycetota</taxon>
        <taxon>Actinomycetes</taxon>
        <taxon>Pseudonocardiales</taxon>
        <taxon>Pseudonocardiaceae</taxon>
        <taxon>Kibdelosporangium</taxon>
    </lineage>
</organism>
<dbReference type="EMBL" id="FWXV01000006">
    <property type="protein sequence ID" value="SMD20945.1"/>
    <property type="molecule type" value="Genomic_DNA"/>
</dbReference>
<proteinExistence type="predicted"/>
<dbReference type="Proteomes" id="UP000192674">
    <property type="component" value="Unassembled WGS sequence"/>
</dbReference>
<keyword evidence="1" id="KW-1133">Transmembrane helix</keyword>
<accession>A0A1Y5XX61</accession>